<proteinExistence type="inferred from homology"/>
<feature type="active site" evidence="4">
    <location>
        <position position="21"/>
    </location>
</feature>
<dbReference type="InterPro" id="IPR001792">
    <property type="entry name" value="Acylphosphatase-like_dom"/>
</dbReference>
<dbReference type="PROSITE" id="PS51160">
    <property type="entry name" value="ACYLPHOSPHATASE_3"/>
    <property type="match status" value="1"/>
</dbReference>
<dbReference type="PRINTS" id="PR00112">
    <property type="entry name" value="ACYLPHPHTASE"/>
</dbReference>
<dbReference type="InterPro" id="IPR017968">
    <property type="entry name" value="Acylphosphatase_CS"/>
</dbReference>
<feature type="domain" description="Acylphosphatase-like" evidence="7">
    <location>
        <begin position="6"/>
        <end position="92"/>
    </location>
</feature>
<feature type="active site" evidence="4">
    <location>
        <position position="39"/>
    </location>
</feature>
<keyword evidence="9" id="KW-1185">Reference proteome</keyword>
<accession>A0A364P1A4</accession>
<dbReference type="AlphaFoldDB" id="A0A364P1A4"/>
<dbReference type="Gene3D" id="3.30.70.100">
    <property type="match status" value="1"/>
</dbReference>
<dbReference type="Pfam" id="PF00708">
    <property type="entry name" value="Acylphosphatase"/>
    <property type="match status" value="1"/>
</dbReference>
<gene>
    <name evidence="8" type="ORF">CU669_02895</name>
</gene>
<keyword evidence="4 5" id="KW-0378">Hydrolase</keyword>
<dbReference type="PROSITE" id="PS00151">
    <property type="entry name" value="ACYLPHOSPHATASE_2"/>
    <property type="match status" value="1"/>
</dbReference>
<dbReference type="EC" id="3.6.1.7" evidence="2 4"/>
<dbReference type="Proteomes" id="UP000251075">
    <property type="component" value="Unassembled WGS sequence"/>
</dbReference>
<evidence type="ECO:0000256" key="5">
    <source>
        <dbReference type="RuleBase" id="RU000553"/>
    </source>
</evidence>
<protein>
    <recommendedName>
        <fullName evidence="2 4">Acylphosphatase</fullName>
        <ecNumber evidence="2 4">3.6.1.7</ecNumber>
    </recommendedName>
</protein>
<dbReference type="PANTHER" id="PTHR47268">
    <property type="entry name" value="ACYLPHOSPHATASE"/>
    <property type="match status" value="1"/>
</dbReference>
<dbReference type="InterPro" id="IPR036046">
    <property type="entry name" value="Acylphosphatase-like_dom_sf"/>
</dbReference>
<evidence type="ECO:0000256" key="3">
    <source>
        <dbReference type="ARBA" id="ARBA00047645"/>
    </source>
</evidence>
<organism evidence="8 9">
    <name type="scientific">Paramagnetospirillum kuznetsovii</name>
    <dbReference type="NCBI Taxonomy" id="2053833"/>
    <lineage>
        <taxon>Bacteria</taxon>
        <taxon>Pseudomonadati</taxon>
        <taxon>Pseudomonadota</taxon>
        <taxon>Alphaproteobacteria</taxon>
        <taxon>Rhodospirillales</taxon>
        <taxon>Magnetospirillaceae</taxon>
        <taxon>Paramagnetospirillum</taxon>
    </lineage>
</organism>
<comment type="catalytic activity">
    <reaction evidence="3 4 5">
        <text>an acyl phosphate + H2O = a carboxylate + phosphate + H(+)</text>
        <dbReference type="Rhea" id="RHEA:14965"/>
        <dbReference type="ChEBI" id="CHEBI:15377"/>
        <dbReference type="ChEBI" id="CHEBI:15378"/>
        <dbReference type="ChEBI" id="CHEBI:29067"/>
        <dbReference type="ChEBI" id="CHEBI:43474"/>
        <dbReference type="ChEBI" id="CHEBI:59918"/>
        <dbReference type="EC" id="3.6.1.7"/>
    </reaction>
</comment>
<evidence type="ECO:0000259" key="7">
    <source>
        <dbReference type="PROSITE" id="PS51160"/>
    </source>
</evidence>
<evidence type="ECO:0000256" key="1">
    <source>
        <dbReference type="ARBA" id="ARBA00005614"/>
    </source>
</evidence>
<sequence>MSEAETVRVIIEGRVQGVWFRGWTIEQAAARGLAGWVRNRSDGSVEAVFHGPKVTVDDMVKACHHGPPGASVSRISVEPSVEAVGHDFHQRPTA</sequence>
<evidence type="ECO:0000313" key="9">
    <source>
        <dbReference type="Proteomes" id="UP000251075"/>
    </source>
</evidence>
<evidence type="ECO:0000313" key="8">
    <source>
        <dbReference type="EMBL" id="RAU23129.1"/>
    </source>
</evidence>
<evidence type="ECO:0000256" key="6">
    <source>
        <dbReference type="RuleBase" id="RU004168"/>
    </source>
</evidence>
<comment type="similarity">
    <text evidence="1 6">Belongs to the acylphosphatase family.</text>
</comment>
<dbReference type="SUPFAM" id="SSF54975">
    <property type="entry name" value="Acylphosphatase/BLUF domain-like"/>
    <property type="match status" value="1"/>
</dbReference>
<dbReference type="PROSITE" id="PS00150">
    <property type="entry name" value="ACYLPHOSPHATASE_1"/>
    <property type="match status" value="1"/>
</dbReference>
<evidence type="ECO:0000256" key="4">
    <source>
        <dbReference type="PROSITE-ProRule" id="PRU00520"/>
    </source>
</evidence>
<dbReference type="PANTHER" id="PTHR47268:SF4">
    <property type="entry name" value="ACYLPHOSPHATASE"/>
    <property type="match status" value="1"/>
</dbReference>
<evidence type="ECO:0000256" key="2">
    <source>
        <dbReference type="ARBA" id="ARBA00012150"/>
    </source>
</evidence>
<dbReference type="InterPro" id="IPR020456">
    <property type="entry name" value="Acylphosphatase"/>
</dbReference>
<dbReference type="OrthoDB" id="5295388at2"/>
<name>A0A364P1A4_9PROT</name>
<dbReference type="EMBL" id="PGTO01000002">
    <property type="protein sequence ID" value="RAU23129.1"/>
    <property type="molecule type" value="Genomic_DNA"/>
</dbReference>
<dbReference type="RefSeq" id="WP_112142325.1">
    <property type="nucleotide sequence ID" value="NZ_PGTO01000002.1"/>
</dbReference>
<dbReference type="GO" id="GO:0003998">
    <property type="term" value="F:acylphosphatase activity"/>
    <property type="evidence" value="ECO:0007669"/>
    <property type="project" value="UniProtKB-EC"/>
</dbReference>
<comment type="caution">
    <text evidence="8">The sequence shown here is derived from an EMBL/GenBank/DDBJ whole genome shotgun (WGS) entry which is preliminary data.</text>
</comment>
<reference evidence="8 9" key="1">
    <citation type="submission" date="2017-11" db="EMBL/GenBank/DDBJ databases">
        <title>Draft genome sequence of magnetotactic bacterium Magnetospirillum kuznetsovii LBB-42.</title>
        <authorList>
            <person name="Grouzdev D.S."/>
            <person name="Rysina M.S."/>
            <person name="Baslerov R.V."/>
            <person name="Koziaeva V."/>
        </authorList>
    </citation>
    <scope>NUCLEOTIDE SEQUENCE [LARGE SCALE GENOMIC DNA]</scope>
    <source>
        <strain evidence="8 9">LBB-42</strain>
    </source>
</reference>